<feature type="region of interest" description="Disordered" evidence="1">
    <location>
        <begin position="1"/>
        <end position="22"/>
    </location>
</feature>
<proteinExistence type="predicted"/>
<organism evidence="2 3">
    <name type="scientific">Thermospira aquatica</name>
    <dbReference type="NCBI Taxonomy" id="2828656"/>
    <lineage>
        <taxon>Bacteria</taxon>
        <taxon>Pseudomonadati</taxon>
        <taxon>Spirochaetota</taxon>
        <taxon>Spirochaetia</taxon>
        <taxon>Brevinematales</taxon>
        <taxon>Thermospiraceae</taxon>
        <taxon>Thermospira</taxon>
    </lineage>
</organism>
<protein>
    <submittedName>
        <fullName evidence="2">Uncharacterized protein</fullName>
    </submittedName>
</protein>
<reference evidence="2" key="1">
    <citation type="submission" date="2021-04" db="EMBL/GenBank/DDBJ databases">
        <authorList>
            <person name="Postec A."/>
        </authorList>
    </citation>
    <scope>NUCLEOTIDE SEQUENCE</scope>
    <source>
        <strain evidence="2">F1F22</strain>
    </source>
</reference>
<dbReference type="Proteomes" id="UP001056539">
    <property type="component" value="Chromosome"/>
</dbReference>
<evidence type="ECO:0000313" key="3">
    <source>
        <dbReference type="Proteomes" id="UP001056539"/>
    </source>
</evidence>
<name>A0AAX3BBW7_9SPIR</name>
<keyword evidence="3" id="KW-1185">Reference proteome</keyword>
<dbReference type="KEGG" id="taqu:KDW03_08670"/>
<reference evidence="2" key="2">
    <citation type="submission" date="2022-06" db="EMBL/GenBank/DDBJ databases">
        <title>Thermospira aquatica gen. nov., sp. nov.</title>
        <authorList>
            <person name="Ben Ali Gam Z."/>
            <person name="Labat M."/>
        </authorList>
    </citation>
    <scope>NUCLEOTIDE SEQUENCE</scope>
    <source>
        <strain evidence="2">F1F22</strain>
    </source>
</reference>
<sequence>MFERRPFTGNGERVSKSQQKKGEKEILDYFCEITGLKPKLCRQALEAARKTIYVGKKLP</sequence>
<dbReference type="AlphaFoldDB" id="A0AAX3BBW7"/>
<accession>A0AAX3BBW7</accession>
<evidence type="ECO:0000313" key="2">
    <source>
        <dbReference type="EMBL" id="URA09556.1"/>
    </source>
</evidence>
<evidence type="ECO:0000256" key="1">
    <source>
        <dbReference type="SAM" id="MobiDB-lite"/>
    </source>
</evidence>
<gene>
    <name evidence="2" type="ORF">KDW03_08670</name>
</gene>
<dbReference type="RefSeq" id="WP_271434690.1">
    <property type="nucleotide sequence ID" value="NZ_CP073355.1"/>
</dbReference>
<dbReference type="EMBL" id="CP073355">
    <property type="protein sequence ID" value="URA09556.1"/>
    <property type="molecule type" value="Genomic_DNA"/>
</dbReference>